<proteinExistence type="predicted"/>
<evidence type="ECO:0000256" key="3">
    <source>
        <dbReference type="ARBA" id="ARBA00023163"/>
    </source>
</evidence>
<keyword evidence="3" id="KW-0804">Transcription</keyword>
<evidence type="ECO:0000313" key="6">
    <source>
        <dbReference type="Proteomes" id="UP000592216"/>
    </source>
</evidence>
<accession>A0A850PY99</accession>
<dbReference type="SUPFAM" id="SSF75516">
    <property type="entry name" value="Pheromone-binding domain of LuxR-like quorum-sensing transcription factors"/>
    <property type="match status" value="1"/>
</dbReference>
<dbReference type="GO" id="GO:0006355">
    <property type="term" value="P:regulation of DNA-templated transcription"/>
    <property type="evidence" value="ECO:0007669"/>
    <property type="project" value="InterPro"/>
</dbReference>
<protein>
    <submittedName>
        <fullName evidence="5">LuxR family transcriptional regulator</fullName>
    </submittedName>
</protein>
<gene>
    <name evidence="5" type="ORF">HJ536_00410</name>
</gene>
<dbReference type="RefSeq" id="WP_177156318.1">
    <property type="nucleotide sequence ID" value="NZ_JABCJE010000001.1"/>
</dbReference>
<name>A0A850PY99_9RHOB</name>
<reference evidence="5 6" key="1">
    <citation type="submission" date="2020-04" db="EMBL/GenBank/DDBJ databases">
        <title>Donghicola sp., a member of the Rhodobacteraceae family isolated from mangrove forest in Thailand.</title>
        <authorList>
            <person name="Charoenyingcharoen P."/>
            <person name="Yukphan P."/>
        </authorList>
    </citation>
    <scope>NUCLEOTIDE SEQUENCE [LARGE SCALE GENOMIC DNA]</scope>
    <source>
        <strain evidence="5 6">B5-SW-15</strain>
    </source>
</reference>
<evidence type="ECO:0000256" key="2">
    <source>
        <dbReference type="ARBA" id="ARBA00023125"/>
    </source>
</evidence>
<dbReference type="AlphaFoldDB" id="A0A850PY99"/>
<evidence type="ECO:0000313" key="5">
    <source>
        <dbReference type="EMBL" id="NVO21806.1"/>
    </source>
</evidence>
<evidence type="ECO:0000259" key="4">
    <source>
        <dbReference type="PROSITE" id="PS50043"/>
    </source>
</evidence>
<dbReference type="PANTHER" id="PTHR44688:SF25">
    <property type="entry name" value="HTH LUXR-TYPE DOMAIN-CONTAINING PROTEIN"/>
    <property type="match status" value="1"/>
</dbReference>
<dbReference type="PRINTS" id="PR00038">
    <property type="entry name" value="HTHLUXR"/>
</dbReference>
<keyword evidence="2" id="KW-0238">DNA-binding</keyword>
<keyword evidence="1" id="KW-0805">Transcription regulation</keyword>
<dbReference type="SMART" id="SM00421">
    <property type="entry name" value="HTH_LUXR"/>
    <property type="match status" value="1"/>
</dbReference>
<dbReference type="InterPro" id="IPR000792">
    <property type="entry name" value="Tscrpt_reg_LuxR_C"/>
</dbReference>
<comment type="caution">
    <text evidence="5">The sequence shown here is derived from an EMBL/GenBank/DDBJ whole genome shotgun (WGS) entry which is preliminary data.</text>
</comment>
<dbReference type="EMBL" id="JABCJE010000001">
    <property type="protein sequence ID" value="NVO21806.1"/>
    <property type="molecule type" value="Genomic_DNA"/>
</dbReference>
<dbReference type="CDD" id="cd06170">
    <property type="entry name" value="LuxR_C_like"/>
    <property type="match status" value="1"/>
</dbReference>
<sequence>MPEVGIKAIFEVIQGIKSQDDLHGVMKMICDHFDVAHAIYFWTNSDGAVHHVGTYPEAWLTRYLELGYGRQDPVVHACYHSFRPIDWQDLDWSTKAAQTIMTEAVAAGVGPQGLTIPVRGPKAQYAVFTISDDTCPEAWRIKCADHMADLLVLAHLLNDCVLELGAVERHSLTRPLSPREVDAMTYLARGYSRAKVAATLEISEHTLRAYIESAREKLGATNTVNAVAKAISHGFIII</sequence>
<dbReference type="PANTHER" id="PTHR44688">
    <property type="entry name" value="DNA-BINDING TRANSCRIPTIONAL ACTIVATOR DEVR_DOSR"/>
    <property type="match status" value="1"/>
</dbReference>
<organism evidence="5 6">
    <name type="scientific">Donghicola mangrovi</name>
    <dbReference type="NCBI Taxonomy" id="2729614"/>
    <lineage>
        <taxon>Bacteria</taxon>
        <taxon>Pseudomonadati</taxon>
        <taxon>Pseudomonadota</taxon>
        <taxon>Alphaproteobacteria</taxon>
        <taxon>Rhodobacterales</taxon>
        <taxon>Roseobacteraceae</taxon>
        <taxon>Donghicola</taxon>
    </lineage>
</organism>
<dbReference type="SUPFAM" id="SSF46894">
    <property type="entry name" value="C-terminal effector domain of the bipartite response regulators"/>
    <property type="match status" value="1"/>
</dbReference>
<evidence type="ECO:0000256" key="1">
    <source>
        <dbReference type="ARBA" id="ARBA00023015"/>
    </source>
</evidence>
<dbReference type="InterPro" id="IPR016032">
    <property type="entry name" value="Sig_transdc_resp-reg_C-effctor"/>
</dbReference>
<dbReference type="InterPro" id="IPR036693">
    <property type="entry name" value="TF_LuxR_autoind-bd_dom_sf"/>
</dbReference>
<dbReference type="Gene3D" id="3.30.450.80">
    <property type="entry name" value="Transcription factor LuxR-like, autoinducer-binding domain"/>
    <property type="match status" value="1"/>
</dbReference>
<dbReference type="GO" id="GO:0003677">
    <property type="term" value="F:DNA binding"/>
    <property type="evidence" value="ECO:0007669"/>
    <property type="project" value="UniProtKB-KW"/>
</dbReference>
<dbReference type="Pfam" id="PF03472">
    <property type="entry name" value="Autoind_bind"/>
    <property type="match status" value="1"/>
</dbReference>
<dbReference type="InterPro" id="IPR036388">
    <property type="entry name" value="WH-like_DNA-bd_sf"/>
</dbReference>
<dbReference type="InterPro" id="IPR005143">
    <property type="entry name" value="TF_LuxR_autoind-bd_dom"/>
</dbReference>
<dbReference type="PROSITE" id="PS50043">
    <property type="entry name" value="HTH_LUXR_2"/>
    <property type="match status" value="1"/>
</dbReference>
<feature type="domain" description="HTH luxR-type" evidence="4">
    <location>
        <begin position="169"/>
        <end position="234"/>
    </location>
</feature>
<dbReference type="Pfam" id="PF00196">
    <property type="entry name" value="GerE"/>
    <property type="match status" value="1"/>
</dbReference>
<dbReference type="Gene3D" id="1.10.10.10">
    <property type="entry name" value="Winged helix-like DNA-binding domain superfamily/Winged helix DNA-binding domain"/>
    <property type="match status" value="1"/>
</dbReference>
<dbReference type="Proteomes" id="UP000592216">
    <property type="component" value="Unassembled WGS sequence"/>
</dbReference>